<evidence type="ECO:0000313" key="2">
    <source>
        <dbReference type="Proteomes" id="UP000189800"/>
    </source>
</evidence>
<evidence type="ECO:0000313" key="1">
    <source>
        <dbReference type="EMBL" id="OOS23183.1"/>
    </source>
</evidence>
<accession>A0A1T0CLK0</accession>
<reference evidence="1 2" key="1">
    <citation type="submission" date="2017-02" db="EMBL/GenBank/DDBJ databases">
        <title>Draft genome sequence of Moraxella pluranimalium CCUG 54913T type strain.</title>
        <authorList>
            <person name="Salva-Serra F."/>
            <person name="Engstrom-Jakobsson H."/>
            <person name="Thorell K."/>
            <person name="Jaen-Luchoro D."/>
            <person name="Gonzales-Siles L."/>
            <person name="Karlsson R."/>
            <person name="Yazdan S."/>
            <person name="Boulund F."/>
            <person name="Johnning A."/>
            <person name="Engstrand L."/>
            <person name="Kristiansson E."/>
            <person name="Moore E."/>
        </authorList>
    </citation>
    <scope>NUCLEOTIDE SEQUENCE [LARGE SCALE GENOMIC DNA]</scope>
    <source>
        <strain evidence="1 2">CCUG 54913</strain>
    </source>
</reference>
<dbReference type="STRING" id="470453.B0680_07585"/>
<name>A0A1T0CLK0_9GAMM</name>
<dbReference type="RefSeq" id="WP_078254505.1">
    <property type="nucleotide sequence ID" value="NZ_MUYU01000018.1"/>
</dbReference>
<dbReference type="EMBL" id="MUYU01000018">
    <property type="protein sequence ID" value="OOS23183.1"/>
    <property type="molecule type" value="Genomic_DNA"/>
</dbReference>
<dbReference type="OrthoDB" id="9813050at2"/>
<proteinExistence type="predicted"/>
<comment type="caution">
    <text evidence="1">The sequence shown here is derived from an EMBL/GenBank/DDBJ whole genome shotgun (WGS) entry which is preliminary data.</text>
</comment>
<dbReference type="AlphaFoldDB" id="A0A1T0CLK0"/>
<organism evidence="1 2">
    <name type="scientific">Moraxella pluranimalium</name>
    <dbReference type="NCBI Taxonomy" id="470453"/>
    <lineage>
        <taxon>Bacteria</taxon>
        <taxon>Pseudomonadati</taxon>
        <taxon>Pseudomonadota</taxon>
        <taxon>Gammaproteobacteria</taxon>
        <taxon>Moraxellales</taxon>
        <taxon>Moraxellaceae</taxon>
        <taxon>Moraxella</taxon>
    </lineage>
</organism>
<gene>
    <name evidence="1" type="ORF">B0680_07585</name>
</gene>
<protein>
    <recommendedName>
        <fullName evidence="3">CAAX protease</fullName>
    </recommendedName>
</protein>
<keyword evidence="2" id="KW-1185">Reference proteome</keyword>
<evidence type="ECO:0008006" key="3">
    <source>
        <dbReference type="Google" id="ProtNLM"/>
    </source>
</evidence>
<sequence>MISSDNQKLCLIKRQLSPARLSTYEKYTNNLDEAIQLYWWNIQISSALFECISICEVLIRNTISQALIELHGENWAMNKTFQASLADKTRKSLQEAINGVQSTDQVIAKLSFFFWQQFFTKRFDHQLWQGRLAKYFPNLMMPTLPEARKAIFDDLEKIRWLRNRIAHHEPIFNKDIENSYQIIQQLIAYQSPSIACQMNDWQRVEVLLQSSPIQLIQPKETL</sequence>
<dbReference type="Proteomes" id="UP000189800">
    <property type="component" value="Unassembled WGS sequence"/>
</dbReference>